<dbReference type="GO" id="GO:0005506">
    <property type="term" value="F:iron ion binding"/>
    <property type="evidence" value="ECO:0007669"/>
    <property type="project" value="InterPro"/>
</dbReference>
<comment type="subcellular location">
    <subcellularLocation>
        <location evidence="4">Endoplasmic reticulum membrane</location>
        <topology evidence="4">Peripheral membrane protein</topology>
    </subcellularLocation>
    <subcellularLocation>
        <location evidence="3">Microsome membrane</location>
        <topology evidence="3">Peripheral membrane protein</topology>
    </subcellularLocation>
</comment>
<keyword evidence="17" id="KW-1185">Reference proteome</keyword>
<dbReference type="GO" id="GO:0005789">
    <property type="term" value="C:endoplasmic reticulum membrane"/>
    <property type="evidence" value="ECO:0007669"/>
    <property type="project" value="UniProtKB-SubCell"/>
</dbReference>
<keyword evidence="7 14" id="KW-0479">Metal-binding</keyword>
<dbReference type="Gene3D" id="1.10.630.10">
    <property type="entry name" value="Cytochrome P450"/>
    <property type="match status" value="1"/>
</dbReference>
<evidence type="ECO:0000256" key="12">
    <source>
        <dbReference type="ARBA" id="ARBA00023033"/>
    </source>
</evidence>
<reference evidence="16" key="1">
    <citation type="submission" date="2022-01" db="EMBL/GenBank/DDBJ databases">
        <authorList>
            <person name="King R."/>
        </authorList>
    </citation>
    <scope>NUCLEOTIDE SEQUENCE</scope>
</reference>
<keyword evidence="15" id="KW-1133">Transmembrane helix</keyword>
<dbReference type="InterPro" id="IPR050196">
    <property type="entry name" value="Cytochrome_P450_Monoox"/>
</dbReference>
<comment type="cofactor">
    <cofactor evidence="1 14">
        <name>heme</name>
        <dbReference type="ChEBI" id="CHEBI:30413"/>
    </cofactor>
</comment>
<comment type="function">
    <text evidence="2">May be involved in the metabolism of insect hormones and in the breakdown of synthetic insecticides.</text>
</comment>
<dbReference type="GO" id="GO:0004497">
    <property type="term" value="F:monooxygenase activity"/>
    <property type="evidence" value="ECO:0007669"/>
    <property type="project" value="UniProtKB-KW"/>
</dbReference>
<evidence type="ECO:0000256" key="7">
    <source>
        <dbReference type="ARBA" id="ARBA00022723"/>
    </source>
</evidence>
<evidence type="ECO:0000256" key="5">
    <source>
        <dbReference type="ARBA" id="ARBA00010617"/>
    </source>
</evidence>
<evidence type="ECO:0000256" key="11">
    <source>
        <dbReference type="ARBA" id="ARBA00023004"/>
    </source>
</evidence>
<evidence type="ECO:0000313" key="16">
    <source>
        <dbReference type="EMBL" id="CAH1161249.1"/>
    </source>
</evidence>
<dbReference type="PRINTS" id="PR00463">
    <property type="entry name" value="EP450I"/>
</dbReference>
<keyword evidence="15" id="KW-0812">Transmembrane</keyword>
<keyword evidence="12" id="KW-0503">Monooxygenase</keyword>
<dbReference type="InterPro" id="IPR001128">
    <property type="entry name" value="Cyt_P450"/>
</dbReference>
<evidence type="ECO:0000256" key="8">
    <source>
        <dbReference type="ARBA" id="ARBA00022824"/>
    </source>
</evidence>
<dbReference type="Proteomes" id="UP001153712">
    <property type="component" value="Chromosome 12"/>
</dbReference>
<feature type="transmembrane region" description="Helical" evidence="15">
    <location>
        <begin position="12"/>
        <end position="31"/>
    </location>
</feature>
<sequence>MKLADSRKAHFSVDMLLLWLIILALSAIYYVERKKRFERIWKHILQIPGPEAKLLIGTNYKLISCEDIFERERRRMREFFPIYKTWIFHTPFVHLADPDDMEVSESTPSRKNCPIAFTFQKILTKPIHITKGLSAEKMFGDWLHGGLIMITGSKWYRRRKLLEPSFHFNNLKTFAELFYVEAQALVEDLKKNCHEPYTEIENYAYRYTLCCFGTTSLGFQLRDNDGTQEYLDNAARFKRHVVYRLEHPWLLHDGVFKFTALFRSFKQNLRRIHEFGDNIIRERTKALESVADAKPPMLDLLLKARSQRGDIDDKAVKDEINTFIAAAHDTSAASLCFTLMLLANNKEAQEEMYEEIVKSLGKNEVPSYYALSQLKFMDRCISESLRIYPVAPILNRIAGEEVVTKSGHTIPKGCNMLLNVIDMHRAPEIWDEPDKFEPDRFLPENVAKRHRFAYLPFAAGQRNCIGKKFALVELKAALCAVLRSFVLEPVDRPEDVKCINLGLMKPVRSIRVKFVPRN</sequence>
<evidence type="ECO:0000256" key="1">
    <source>
        <dbReference type="ARBA" id="ARBA00001971"/>
    </source>
</evidence>
<dbReference type="PANTHER" id="PTHR24291:SF189">
    <property type="entry name" value="CYTOCHROME P450 4C3-RELATED"/>
    <property type="match status" value="1"/>
</dbReference>
<protein>
    <recommendedName>
        <fullName evidence="18">Cytochrome P450 monooxygenase</fullName>
    </recommendedName>
</protein>
<comment type="similarity">
    <text evidence="5">Belongs to the cytochrome P450 family.</text>
</comment>
<evidence type="ECO:0000256" key="3">
    <source>
        <dbReference type="ARBA" id="ARBA00004174"/>
    </source>
</evidence>
<dbReference type="PRINTS" id="PR00385">
    <property type="entry name" value="P450"/>
</dbReference>
<evidence type="ECO:0000256" key="9">
    <source>
        <dbReference type="ARBA" id="ARBA00022848"/>
    </source>
</evidence>
<organism evidence="16 17">
    <name type="scientific">Phyllotreta striolata</name>
    <name type="common">Striped flea beetle</name>
    <name type="synonym">Crioceris striolata</name>
    <dbReference type="NCBI Taxonomy" id="444603"/>
    <lineage>
        <taxon>Eukaryota</taxon>
        <taxon>Metazoa</taxon>
        <taxon>Ecdysozoa</taxon>
        <taxon>Arthropoda</taxon>
        <taxon>Hexapoda</taxon>
        <taxon>Insecta</taxon>
        <taxon>Pterygota</taxon>
        <taxon>Neoptera</taxon>
        <taxon>Endopterygota</taxon>
        <taxon>Coleoptera</taxon>
        <taxon>Polyphaga</taxon>
        <taxon>Cucujiformia</taxon>
        <taxon>Chrysomeloidea</taxon>
        <taxon>Chrysomelidae</taxon>
        <taxon>Galerucinae</taxon>
        <taxon>Alticini</taxon>
        <taxon>Phyllotreta</taxon>
    </lineage>
</organism>
<dbReference type="OrthoDB" id="1470350at2759"/>
<keyword evidence="9" id="KW-0492">Microsome</keyword>
<evidence type="ECO:0000256" key="2">
    <source>
        <dbReference type="ARBA" id="ARBA00003690"/>
    </source>
</evidence>
<evidence type="ECO:0000256" key="13">
    <source>
        <dbReference type="ARBA" id="ARBA00023136"/>
    </source>
</evidence>
<dbReference type="AlphaFoldDB" id="A0A9P0DQ40"/>
<dbReference type="InterPro" id="IPR002401">
    <property type="entry name" value="Cyt_P450_E_grp-I"/>
</dbReference>
<evidence type="ECO:0000256" key="6">
    <source>
        <dbReference type="ARBA" id="ARBA00022617"/>
    </source>
</evidence>
<accession>A0A9P0DQ40</accession>
<name>A0A9P0DQ40_PHYSR</name>
<keyword evidence="6 14" id="KW-0349">Heme</keyword>
<keyword evidence="10" id="KW-0560">Oxidoreductase</keyword>
<dbReference type="EMBL" id="OU900105">
    <property type="protein sequence ID" value="CAH1161249.1"/>
    <property type="molecule type" value="Genomic_DNA"/>
</dbReference>
<evidence type="ECO:0000313" key="17">
    <source>
        <dbReference type="Proteomes" id="UP001153712"/>
    </source>
</evidence>
<evidence type="ECO:0000256" key="15">
    <source>
        <dbReference type="SAM" id="Phobius"/>
    </source>
</evidence>
<keyword evidence="8" id="KW-0256">Endoplasmic reticulum</keyword>
<dbReference type="GO" id="GO:0016705">
    <property type="term" value="F:oxidoreductase activity, acting on paired donors, with incorporation or reduction of molecular oxygen"/>
    <property type="evidence" value="ECO:0007669"/>
    <property type="project" value="InterPro"/>
</dbReference>
<dbReference type="SUPFAM" id="SSF48264">
    <property type="entry name" value="Cytochrome P450"/>
    <property type="match status" value="1"/>
</dbReference>
<keyword evidence="11 14" id="KW-0408">Iron</keyword>
<keyword evidence="13 15" id="KW-0472">Membrane</keyword>
<evidence type="ECO:0008006" key="18">
    <source>
        <dbReference type="Google" id="ProtNLM"/>
    </source>
</evidence>
<proteinExistence type="inferred from homology"/>
<dbReference type="InterPro" id="IPR036396">
    <property type="entry name" value="Cyt_P450_sf"/>
</dbReference>
<evidence type="ECO:0000256" key="4">
    <source>
        <dbReference type="ARBA" id="ARBA00004406"/>
    </source>
</evidence>
<gene>
    <name evidence="16" type="ORF">PHYEVI_LOCUS2890</name>
</gene>
<evidence type="ECO:0000256" key="10">
    <source>
        <dbReference type="ARBA" id="ARBA00023002"/>
    </source>
</evidence>
<evidence type="ECO:0000256" key="14">
    <source>
        <dbReference type="PIRSR" id="PIRSR602401-1"/>
    </source>
</evidence>
<feature type="binding site" description="axial binding residue" evidence="14">
    <location>
        <position position="464"/>
    </location>
    <ligand>
        <name>heme</name>
        <dbReference type="ChEBI" id="CHEBI:30413"/>
    </ligand>
    <ligandPart>
        <name>Fe</name>
        <dbReference type="ChEBI" id="CHEBI:18248"/>
    </ligandPart>
</feature>
<dbReference type="PANTHER" id="PTHR24291">
    <property type="entry name" value="CYTOCHROME P450 FAMILY 4"/>
    <property type="match status" value="1"/>
</dbReference>
<dbReference type="Pfam" id="PF00067">
    <property type="entry name" value="p450"/>
    <property type="match status" value="1"/>
</dbReference>
<dbReference type="GO" id="GO:0020037">
    <property type="term" value="F:heme binding"/>
    <property type="evidence" value="ECO:0007669"/>
    <property type="project" value="InterPro"/>
</dbReference>